<organism evidence="1 2">
    <name type="scientific">Aquimonas voraii</name>
    <dbReference type="NCBI Taxonomy" id="265719"/>
    <lineage>
        <taxon>Bacteria</taxon>
        <taxon>Pseudomonadati</taxon>
        <taxon>Pseudomonadota</taxon>
        <taxon>Gammaproteobacteria</taxon>
        <taxon>Lysobacterales</taxon>
        <taxon>Lysobacteraceae</taxon>
        <taxon>Aquimonas</taxon>
    </lineage>
</organism>
<dbReference type="STRING" id="265719.SAMN04488509_101796"/>
<name>A0A1G6SZE5_9GAMM</name>
<dbReference type="OrthoDB" id="8901214at2"/>
<reference evidence="1 2" key="1">
    <citation type="submission" date="2016-10" db="EMBL/GenBank/DDBJ databases">
        <authorList>
            <person name="de Groot N.N."/>
        </authorList>
    </citation>
    <scope>NUCLEOTIDE SEQUENCE [LARGE SCALE GENOMIC DNA]</scope>
    <source>
        <strain evidence="1 2">DSM 16957</strain>
    </source>
</reference>
<accession>A0A1G6SZE5</accession>
<keyword evidence="2" id="KW-1185">Reference proteome</keyword>
<evidence type="ECO:0000313" key="1">
    <source>
        <dbReference type="EMBL" id="SDD22282.1"/>
    </source>
</evidence>
<sequence length="153" mass="17688">MNTQARRFAVTIETKEDSRSYVSNGQRVTVVPLTIKRRQNRKVLTPPPSSAPDSTVGGFDESMIRTLGKGFHWQRQLDEGRYPHVSDLARKQKLERGWVSEILRMTLLAPDIITAIVEGRQPRHVNLHALRGRIDIIPRDWNEQRRLLGFPER</sequence>
<dbReference type="RefSeq" id="WP_091239095.1">
    <property type="nucleotide sequence ID" value="NZ_FNAG01000001.1"/>
</dbReference>
<protein>
    <submittedName>
        <fullName evidence="1">Uncharacterized protein</fullName>
    </submittedName>
</protein>
<dbReference type="Proteomes" id="UP000199603">
    <property type="component" value="Unassembled WGS sequence"/>
</dbReference>
<proteinExistence type="predicted"/>
<dbReference type="SUPFAM" id="SSF109709">
    <property type="entry name" value="KorB DNA-binding domain-like"/>
    <property type="match status" value="1"/>
</dbReference>
<gene>
    <name evidence="1" type="ORF">SAMN04488509_101796</name>
</gene>
<evidence type="ECO:0000313" key="2">
    <source>
        <dbReference type="Proteomes" id="UP000199603"/>
    </source>
</evidence>
<dbReference type="AlphaFoldDB" id="A0A1G6SZE5"/>
<dbReference type="EMBL" id="FNAG01000001">
    <property type="protein sequence ID" value="SDD22282.1"/>
    <property type="molecule type" value="Genomic_DNA"/>
</dbReference>